<sequence>MGRQLHETVIRFITQMYNSWAPRNLRRAINSPDGEHQNAHQDANLSRSEEIRIMRAVYQCETYYHLFGRKAHLPPQQFHFPILDCIASLSQHERRQVLVRNARDEAETRRDPIEFAGNAPPLLGPPAAWVMLWGGVSSNIYGGYVPETLQQGWGTAPELVKQIEDDYQWRPAGW</sequence>
<evidence type="ECO:0000313" key="2">
    <source>
        <dbReference type="Proteomes" id="UP001303889"/>
    </source>
</evidence>
<proteinExistence type="predicted"/>
<protein>
    <submittedName>
        <fullName evidence="1">Uncharacterized protein</fullName>
    </submittedName>
</protein>
<keyword evidence="2" id="KW-1185">Reference proteome</keyword>
<name>A0AAN6MQ90_9PEZI</name>
<reference evidence="1" key="1">
    <citation type="journal article" date="2023" name="Mol. Phylogenet. Evol.">
        <title>Genome-scale phylogeny and comparative genomics of the fungal order Sordariales.</title>
        <authorList>
            <person name="Hensen N."/>
            <person name="Bonometti L."/>
            <person name="Westerberg I."/>
            <person name="Brannstrom I.O."/>
            <person name="Guillou S."/>
            <person name="Cros-Aarteil S."/>
            <person name="Calhoun S."/>
            <person name="Haridas S."/>
            <person name="Kuo A."/>
            <person name="Mondo S."/>
            <person name="Pangilinan J."/>
            <person name="Riley R."/>
            <person name="LaButti K."/>
            <person name="Andreopoulos B."/>
            <person name="Lipzen A."/>
            <person name="Chen C."/>
            <person name="Yan M."/>
            <person name="Daum C."/>
            <person name="Ng V."/>
            <person name="Clum A."/>
            <person name="Steindorff A."/>
            <person name="Ohm R.A."/>
            <person name="Martin F."/>
            <person name="Silar P."/>
            <person name="Natvig D.O."/>
            <person name="Lalanne C."/>
            <person name="Gautier V."/>
            <person name="Ament-Velasquez S.L."/>
            <person name="Kruys A."/>
            <person name="Hutchinson M.I."/>
            <person name="Powell A.J."/>
            <person name="Barry K."/>
            <person name="Miller A.N."/>
            <person name="Grigoriev I.V."/>
            <person name="Debuchy R."/>
            <person name="Gladieux P."/>
            <person name="Hiltunen Thoren M."/>
            <person name="Johannesson H."/>
        </authorList>
    </citation>
    <scope>NUCLEOTIDE SEQUENCE</scope>
    <source>
        <strain evidence="1">CBS 103.79</strain>
    </source>
</reference>
<accession>A0AAN6MQ90</accession>
<comment type="caution">
    <text evidence="1">The sequence shown here is derived from an EMBL/GenBank/DDBJ whole genome shotgun (WGS) entry which is preliminary data.</text>
</comment>
<evidence type="ECO:0000313" key="1">
    <source>
        <dbReference type="EMBL" id="KAK3904466.1"/>
    </source>
</evidence>
<dbReference type="Proteomes" id="UP001303889">
    <property type="component" value="Unassembled WGS sequence"/>
</dbReference>
<organism evidence="1 2">
    <name type="scientific">Staphylotrichum tortipilum</name>
    <dbReference type="NCBI Taxonomy" id="2831512"/>
    <lineage>
        <taxon>Eukaryota</taxon>
        <taxon>Fungi</taxon>
        <taxon>Dikarya</taxon>
        <taxon>Ascomycota</taxon>
        <taxon>Pezizomycotina</taxon>
        <taxon>Sordariomycetes</taxon>
        <taxon>Sordariomycetidae</taxon>
        <taxon>Sordariales</taxon>
        <taxon>Chaetomiaceae</taxon>
        <taxon>Staphylotrichum</taxon>
    </lineage>
</organism>
<dbReference type="EMBL" id="MU855396">
    <property type="protein sequence ID" value="KAK3904466.1"/>
    <property type="molecule type" value="Genomic_DNA"/>
</dbReference>
<reference evidence="1" key="2">
    <citation type="submission" date="2023-05" db="EMBL/GenBank/DDBJ databases">
        <authorList>
            <consortium name="Lawrence Berkeley National Laboratory"/>
            <person name="Steindorff A."/>
            <person name="Hensen N."/>
            <person name="Bonometti L."/>
            <person name="Westerberg I."/>
            <person name="Brannstrom I.O."/>
            <person name="Guillou S."/>
            <person name="Cros-Aarteil S."/>
            <person name="Calhoun S."/>
            <person name="Haridas S."/>
            <person name="Kuo A."/>
            <person name="Mondo S."/>
            <person name="Pangilinan J."/>
            <person name="Riley R."/>
            <person name="Labutti K."/>
            <person name="Andreopoulos B."/>
            <person name="Lipzen A."/>
            <person name="Chen C."/>
            <person name="Yanf M."/>
            <person name="Daum C."/>
            <person name="Ng V."/>
            <person name="Clum A."/>
            <person name="Ohm R."/>
            <person name="Martin F."/>
            <person name="Silar P."/>
            <person name="Natvig D."/>
            <person name="Lalanne C."/>
            <person name="Gautier V."/>
            <person name="Ament-Velasquez S.L."/>
            <person name="Kruys A."/>
            <person name="Hutchinson M.I."/>
            <person name="Powell A.J."/>
            <person name="Barry K."/>
            <person name="Miller A.N."/>
            <person name="Grigoriev I.V."/>
            <person name="Debuchy R."/>
            <person name="Gladieux P."/>
            <person name="Thoren M.H."/>
            <person name="Johannesson H."/>
        </authorList>
    </citation>
    <scope>NUCLEOTIDE SEQUENCE</scope>
    <source>
        <strain evidence="1">CBS 103.79</strain>
    </source>
</reference>
<gene>
    <name evidence="1" type="ORF">C8A05DRAFT_31743</name>
</gene>
<dbReference type="AlphaFoldDB" id="A0AAN6MQ90"/>